<sequence length="33" mass="3867">MRLHSIFKLMHLDPPLVQVLLEGFPPNMHLTKI</sequence>
<gene>
    <name evidence="1" type="ORF">NC653_029485</name>
</gene>
<keyword evidence="2" id="KW-1185">Reference proteome</keyword>
<dbReference type="EMBL" id="JAQIZT010000012">
    <property type="protein sequence ID" value="KAJ6977605.1"/>
    <property type="molecule type" value="Genomic_DNA"/>
</dbReference>
<dbReference type="Proteomes" id="UP001164929">
    <property type="component" value="Chromosome 12"/>
</dbReference>
<evidence type="ECO:0000313" key="1">
    <source>
        <dbReference type="EMBL" id="KAJ6977605.1"/>
    </source>
</evidence>
<organism evidence="1 2">
    <name type="scientific">Populus alba x Populus x berolinensis</name>
    <dbReference type="NCBI Taxonomy" id="444605"/>
    <lineage>
        <taxon>Eukaryota</taxon>
        <taxon>Viridiplantae</taxon>
        <taxon>Streptophyta</taxon>
        <taxon>Embryophyta</taxon>
        <taxon>Tracheophyta</taxon>
        <taxon>Spermatophyta</taxon>
        <taxon>Magnoliopsida</taxon>
        <taxon>eudicotyledons</taxon>
        <taxon>Gunneridae</taxon>
        <taxon>Pentapetalae</taxon>
        <taxon>rosids</taxon>
        <taxon>fabids</taxon>
        <taxon>Malpighiales</taxon>
        <taxon>Salicaceae</taxon>
        <taxon>Saliceae</taxon>
        <taxon>Populus</taxon>
    </lineage>
</organism>
<accession>A0AAD6M2G5</accession>
<dbReference type="AlphaFoldDB" id="A0AAD6M2G5"/>
<name>A0AAD6M2G5_9ROSI</name>
<reference evidence="1" key="1">
    <citation type="journal article" date="2023" name="Mol. Ecol. Resour.">
        <title>Chromosome-level genome assembly of a triploid poplar Populus alba 'Berolinensis'.</title>
        <authorList>
            <person name="Chen S."/>
            <person name="Yu Y."/>
            <person name="Wang X."/>
            <person name="Wang S."/>
            <person name="Zhang T."/>
            <person name="Zhou Y."/>
            <person name="He R."/>
            <person name="Meng N."/>
            <person name="Wang Y."/>
            <person name="Liu W."/>
            <person name="Liu Z."/>
            <person name="Liu J."/>
            <person name="Guo Q."/>
            <person name="Huang H."/>
            <person name="Sederoff R.R."/>
            <person name="Wang G."/>
            <person name="Qu G."/>
            <person name="Chen S."/>
        </authorList>
    </citation>
    <scope>NUCLEOTIDE SEQUENCE</scope>
    <source>
        <strain evidence="1">SC-2020</strain>
    </source>
</reference>
<evidence type="ECO:0000313" key="2">
    <source>
        <dbReference type="Proteomes" id="UP001164929"/>
    </source>
</evidence>
<proteinExistence type="predicted"/>
<comment type="caution">
    <text evidence="1">The sequence shown here is derived from an EMBL/GenBank/DDBJ whole genome shotgun (WGS) entry which is preliminary data.</text>
</comment>
<protein>
    <submittedName>
        <fullName evidence="1">Uncharacterized protein</fullName>
    </submittedName>
</protein>